<dbReference type="Proteomes" id="UP000274131">
    <property type="component" value="Unassembled WGS sequence"/>
</dbReference>
<reference evidence="4" key="1">
    <citation type="submission" date="2017-02" db="UniProtKB">
        <authorList>
            <consortium name="WormBaseParasite"/>
        </authorList>
    </citation>
    <scope>IDENTIFICATION</scope>
</reference>
<protein>
    <submittedName>
        <fullName evidence="4">Secreted protein</fullName>
    </submittedName>
</protein>
<dbReference type="AlphaFoldDB" id="A0A0N4VN13"/>
<proteinExistence type="predicted"/>
<name>A0A0N4VN13_ENTVE</name>
<dbReference type="OrthoDB" id="5919011at2759"/>
<accession>A0A0N4VN13</accession>
<evidence type="ECO:0000256" key="1">
    <source>
        <dbReference type="SAM" id="SignalP"/>
    </source>
</evidence>
<dbReference type="WBParaSite" id="EVEC_0001235901-mRNA-1">
    <property type="protein sequence ID" value="EVEC_0001235901-mRNA-1"/>
    <property type="gene ID" value="EVEC_0001235901"/>
</dbReference>
<feature type="signal peptide" evidence="1">
    <location>
        <begin position="1"/>
        <end position="20"/>
    </location>
</feature>
<gene>
    <name evidence="2" type="ORF">EVEC_LOCUS11559</name>
</gene>
<feature type="chain" id="PRO_5043123080" evidence="1">
    <location>
        <begin position="21"/>
        <end position="66"/>
    </location>
</feature>
<reference evidence="2 3" key="2">
    <citation type="submission" date="2018-10" db="EMBL/GenBank/DDBJ databases">
        <authorList>
            <consortium name="Pathogen Informatics"/>
        </authorList>
    </citation>
    <scope>NUCLEOTIDE SEQUENCE [LARGE SCALE GENOMIC DNA]</scope>
</reference>
<evidence type="ECO:0000313" key="3">
    <source>
        <dbReference type="Proteomes" id="UP000274131"/>
    </source>
</evidence>
<sequence>MLRLLATILPILAVVKFGTARSLANTEYMPDIETVELPVGRFPEPNCRYKIHLVNRYGPMLNRYVS</sequence>
<evidence type="ECO:0000313" key="2">
    <source>
        <dbReference type="EMBL" id="VDD96808.1"/>
    </source>
</evidence>
<keyword evidence="3" id="KW-1185">Reference proteome</keyword>
<dbReference type="EMBL" id="UXUI01012289">
    <property type="protein sequence ID" value="VDD96808.1"/>
    <property type="molecule type" value="Genomic_DNA"/>
</dbReference>
<keyword evidence="1" id="KW-0732">Signal</keyword>
<evidence type="ECO:0000313" key="4">
    <source>
        <dbReference type="WBParaSite" id="EVEC_0001235901-mRNA-1"/>
    </source>
</evidence>
<organism evidence="4">
    <name type="scientific">Enterobius vermicularis</name>
    <name type="common">Human pinworm</name>
    <dbReference type="NCBI Taxonomy" id="51028"/>
    <lineage>
        <taxon>Eukaryota</taxon>
        <taxon>Metazoa</taxon>
        <taxon>Ecdysozoa</taxon>
        <taxon>Nematoda</taxon>
        <taxon>Chromadorea</taxon>
        <taxon>Rhabditida</taxon>
        <taxon>Spirurina</taxon>
        <taxon>Oxyuridomorpha</taxon>
        <taxon>Oxyuroidea</taxon>
        <taxon>Oxyuridae</taxon>
        <taxon>Enterobius</taxon>
    </lineage>
</organism>